<evidence type="ECO:0000256" key="1">
    <source>
        <dbReference type="SAM" id="MobiDB-lite"/>
    </source>
</evidence>
<accession>A0AAN8F939</accession>
<feature type="region of interest" description="Disordered" evidence="1">
    <location>
        <begin position="55"/>
        <end position="80"/>
    </location>
</feature>
<dbReference type="Proteomes" id="UP001331761">
    <property type="component" value="Unassembled WGS sequence"/>
</dbReference>
<reference evidence="2 3" key="1">
    <citation type="submission" date="2019-10" db="EMBL/GenBank/DDBJ databases">
        <title>Assembly and Annotation for the nematode Trichostrongylus colubriformis.</title>
        <authorList>
            <person name="Martin J."/>
        </authorList>
    </citation>
    <scope>NUCLEOTIDE SEQUENCE [LARGE SCALE GENOMIC DNA]</scope>
    <source>
        <strain evidence="2">G859</strain>
        <tissue evidence="2">Whole worm</tissue>
    </source>
</reference>
<feature type="region of interest" description="Disordered" evidence="1">
    <location>
        <begin position="1"/>
        <end position="23"/>
    </location>
</feature>
<comment type="caution">
    <text evidence="2">The sequence shown here is derived from an EMBL/GenBank/DDBJ whole genome shotgun (WGS) entry which is preliminary data.</text>
</comment>
<protein>
    <submittedName>
        <fullName evidence="2">Uncharacterized protein</fullName>
    </submittedName>
</protein>
<sequence length="116" mass="13203">MMSDGSMPDAISPVSPQSLVAGSEEVPDWVRHILKMRSQQLEMMQNLLTRMAENKGVTTPSPLPLIPSDPHGDSTRDTSNFMYNVEDDETFETRFKRYGPVIDDHDYTLSDNRKRT</sequence>
<name>A0AAN8F939_TRICO</name>
<dbReference type="AlphaFoldDB" id="A0AAN8F939"/>
<evidence type="ECO:0000313" key="3">
    <source>
        <dbReference type="Proteomes" id="UP001331761"/>
    </source>
</evidence>
<gene>
    <name evidence="2" type="ORF">GCK32_022659</name>
</gene>
<proteinExistence type="predicted"/>
<dbReference type="EMBL" id="WIXE01025564">
    <property type="protein sequence ID" value="KAK5964615.1"/>
    <property type="molecule type" value="Genomic_DNA"/>
</dbReference>
<keyword evidence="3" id="KW-1185">Reference proteome</keyword>
<evidence type="ECO:0000313" key="2">
    <source>
        <dbReference type="EMBL" id="KAK5964615.1"/>
    </source>
</evidence>
<organism evidence="2 3">
    <name type="scientific">Trichostrongylus colubriformis</name>
    <name type="common">Black scour worm</name>
    <dbReference type="NCBI Taxonomy" id="6319"/>
    <lineage>
        <taxon>Eukaryota</taxon>
        <taxon>Metazoa</taxon>
        <taxon>Ecdysozoa</taxon>
        <taxon>Nematoda</taxon>
        <taxon>Chromadorea</taxon>
        <taxon>Rhabditida</taxon>
        <taxon>Rhabditina</taxon>
        <taxon>Rhabditomorpha</taxon>
        <taxon>Strongyloidea</taxon>
        <taxon>Trichostrongylidae</taxon>
        <taxon>Trichostrongylus</taxon>
    </lineage>
</organism>